<dbReference type="Proteomes" id="UP001281203">
    <property type="component" value="Unassembled WGS sequence"/>
</dbReference>
<dbReference type="InterPro" id="IPR006683">
    <property type="entry name" value="Thioestr_dom"/>
</dbReference>
<reference evidence="3 4" key="1">
    <citation type="submission" date="2019-10" db="EMBL/GenBank/DDBJ databases">
        <title>Isolation and characterization of Methanoculleus sp. Wushi-C6 from a hot spring well.</title>
        <authorList>
            <person name="Chen S.-C."/>
            <person name="Lan Z.-H."/>
            <person name="You Y.-T."/>
            <person name="Lai M.-C."/>
        </authorList>
    </citation>
    <scope>NUCLEOTIDE SEQUENCE [LARGE SCALE GENOMIC DNA]</scope>
    <source>
        <strain evidence="3 4">Wushi-C6</strain>
    </source>
</reference>
<dbReference type="SUPFAM" id="SSF54637">
    <property type="entry name" value="Thioesterase/thiol ester dehydrase-isomerase"/>
    <property type="match status" value="1"/>
</dbReference>
<organism evidence="3 4">
    <name type="scientific">Methanoculleus caldifontis</name>
    <dbReference type="NCBI Taxonomy" id="2651577"/>
    <lineage>
        <taxon>Archaea</taxon>
        <taxon>Methanobacteriati</taxon>
        <taxon>Methanobacteriota</taxon>
        <taxon>Stenosarchaea group</taxon>
        <taxon>Methanomicrobia</taxon>
        <taxon>Methanomicrobiales</taxon>
        <taxon>Methanomicrobiaceae</taxon>
        <taxon>Methanoculleus</taxon>
    </lineage>
</organism>
<evidence type="ECO:0000256" key="1">
    <source>
        <dbReference type="ARBA" id="ARBA00022801"/>
    </source>
</evidence>
<dbReference type="CDD" id="cd03443">
    <property type="entry name" value="PaaI_thioesterase"/>
    <property type="match status" value="1"/>
</dbReference>
<dbReference type="InterPro" id="IPR003736">
    <property type="entry name" value="PAAI_dom"/>
</dbReference>
<evidence type="ECO:0000313" key="4">
    <source>
        <dbReference type="Proteomes" id="UP001281203"/>
    </source>
</evidence>
<dbReference type="InterPro" id="IPR029069">
    <property type="entry name" value="HotDog_dom_sf"/>
</dbReference>
<proteinExistence type="predicted"/>
<keyword evidence="4" id="KW-1185">Reference proteome</keyword>
<dbReference type="InterPro" id="IPR052723">
    <property type="entry name" value="Acyl-CoA_thioesterase_PaaI"/>
</dbReference>
<dbReference type="EMBL" id="WBKO01000001">
    <property type="protein sequence ID" value="MDV2481961.1"/>
    <property type="molecule type" value="Genomic_DNA"/>
</dbReference>
<evidence type="ECO:0000313" key="3">
    <source>
        <dbReference type="EMBL" id="MDV2481961.1"/>
    </source>
</evidence>
<keyword evidence="1" id="KW-0378">Hydrolase</keyword>
<evidence type="ECO:0000259" key="2">
    <source>
        <dbReference type="Pfam" id="PF03061"/>
    </source>
</evidence>
<accession>A0ABU3X1Q0</accession>
<dbReference type="PANTHER" id="PTHR42856">
    <property type="entry name" value="ACYL-COENZYME A THIOESTERASE PAAI"/>
    <property type="match status" value="1"/>
</dbReference>
<dbReference type="Pfam" id="PF03061">
    <property type="entry name" value="4HBT"/>
    <property type="match status" value="1"/>
</dbReference>
<dbReference type="NCBIfam" id="TIGR00369">
    <property type="entry name" value="unchar_dom_1"/>
    <property type="match status" value="1"/>
</dbReference>
<feature type="domain" description="Thioesterase" evidence="2">
    <location>
        <begin position="76"/>
        <end position="149"/>
    </location>
</feature>
<dbReference type="Gene3D" id="3.10.129.10">
    <property type="entry name" value="Hotdog Thioesterase"/>
    <property type="match status" value="1"/>
</dbReference>
<sequence>MVLYRPPRRQREGRLLLAAGVQVGVTDERPIPEAYTEAVRRSETCGFARLLDLKVTAIEAGRVRVAMPTAGRENAHGTTHGGAIFAVADHAFGIAANLDGIDQIAISAYIQYFSVPAEGTLEAVAWKVSETERTSLYAVEVYSGERRVATFEGVGFKTGVYPKPG</sequence>
<name>A0ABU3X1Q0_9EURY</name>
<dbReference type="PANTHER" id="PTHR42856:SF1">
    <property type="entry name" value="ACYL-COENZYME A THIOESTERASE PAAI"/>
    <property type="match status" value="1"/>
</dbReference>
<comment type="caution">
    <text evidence="3">The sequence shown here is derived from an EMBL/GenBank/DDBJ whole genome shotgun (WGS) entry which is preliminary data.</text>
</comment>
<protein>
    <submittedName>
        <fullName evidence="3">PaaI family thioesterase</fullName>
    </submittedName>
</protein>
<gene>
    <name evidence="3" type="ORF">F8E02_08055</name>
</gene>